<dbReference type="GO" id="GO:0004601">
    <property type="term" value="F:peroxidase activity"/>
    <property type="evidence" value="ECO:0007669"/>
    <property type="project" value="UniProtKB-KW"/>
</dbReference>
<dbReference type="RefSeq" id="XP_030757452.1">
    <property type="nucleotide sequence ID" value="XM_030901592.1"/>
</dbReference>
<evidence type="ECO:0000256" key="2">
    <source>
        <dbReference type="ARBA" id="ARBA00022525"/>
    </source>
</evidence>
<dbReference type="InterPro" id="IPR019791">
    <property type="entry name" value="Haem_peroxidase_animal"/>
</dbReference>
<dbReference type="SUPFAM" id="SSF48113">
    <property type="entry name" value="Heme-dependent peroxidases"/>
    <property type="match status" value="1"/>
</dbReference>
<dbReference type="PROSITE" id="PS50292">
    <property type="entry name" value="PEROXIDASE_3"/>
    <property type="match status" value="1"/>
</dbReference>
<proteinExistence type="predicted"/>
<dbReference type="Pfam" id="PF03098">
    <property type="entry name" value="An_peroxidase"/>
    <property type="match status" value="1"/>
</dbReference>
<keyword evidence="5" id="KW-1185">Reference proteome</keyword>
<dbReference type="Gene3D" id="1.10.640.10">
    <property type="entry name" value="Haem peroxidase domain superfamily, animal type"/>
    <property type="match status" value="1"/>
</dbReference>
<dbReference type="AlphaFoldDB" id="A0A6J2Y172"/>
<evidence type="ECO:0000313" key="5">
    <source>
        <dbReference type="Proteomes" id="UP000504635"/>
    </source>
</evidence>
<dbReference type="InterPro" id="IPR010255">
    <property type="entry name" value="Haem_peroxidase_sf"/>
</dbReference>
<evidence type="ECO:0000256" key="4">
    <source>
        <dbReference type="ARBA" id="ARBA00023180"/>
    </source>
</evidence>
<feature type="non-terminal residue" evidence="6">
    <location>
        <position position="85"/>
    </location>
</feature>
<dbReference type="Proteomes" id="UP000504635">
    <property type="component" value="Unplaced"/>
</dbReference>
<keyword evidence="3" id="KW-0575">Peroxidase</keyword>
<dbReference type="GO" id="GO:0005576">
    <property type="term" value="C:extracellular region"/>
    <property type="evidence" value="ECO:0007669"/>
    <property type="project" value="UniProtKB-SubCell"/>
</dbReference>
<evidence type="ECO:0000256" key="3">
    <source>
        <dbReference type="ARBA" id="ARBA00022559"/>
    </source>
</evidence>
<gene>
    <name evidence="6" type="primary">LOC115883256</name>
</gene>
<dbReference type="PANTHER" id="PTHR11475">
    <property type="entry name" value="OXIDASE/PEROXIDASE"/>
    <property type="match status" value="1"/>
</dbReference>
<reference evidence="6" key="1">
    <citation type="submission" date="2025-08" db="UniProtKB">
        <authorList>
            <consortium name="RefSeq"/>
        </authorList>
    </citation>
    <scope>IDENTIFICATION</scope>
    <source>
        <tissue evidence="6">Gonads</tissue>
    </source>
</reference>
<dbReference type="GO" id="GO:0006979">
    <property type="term" value="P:response to oxidative stress"/>
    <property type="evidence" value="ECO:0007669"/>
    <property type="project" value="InterPro"/>
</dbReference>
<dbReference type="KEGG" id="soy:115883256"/>
<dbReference type="InParanoid" id="A0A6J2Y172"/>
<dbReference type="PANTHER" id="PTHR11475:SF4">
    <property type="entry name" value="CHORION PEROXIDASE"/>
    <property type="match status" value="1"/>
</dbReference>
<dbReference type="GO" id="GO:0020037">
    <property type="term" value="F:heme binding"/>
    <property type="evidence" value="ECO:0007669"/>
    <property type="project" value="InterPro"/>
</dbReference>
<accession>A0A6J2Y172</accession>
<dbReference type="OrthoDB" id="823504at2759"/>
<dbReference type="InterPro" id="IPR037120">
    <property type="entry name" value="Haem_peroxidase_sf_animal"/>
</dbReference>
<organism evidence="5 6">
    <name type="scientific">Sitophilus oryzae</name>
    <name type="common">Rice weevil</name>
    <name type="synonym">Curculio oryzae</name>
    <dbReference type="NCBI Taxonomy" id="7048"/>
    <lineage>
        <taxon>Eukaryota</taxon>
        <taxon>Metazoa</taxon>
        <taxon>Ecdysozoa</taxon>
        <taxon>Arthropoda</taxon>
        <taxon>Hexapoda</taxon>
        <taxon>Insecta</taxon>
        <taxon>Pterygota</taxon>
        <taxon>Neoptera</taxon>
        <taxon>Endopterygota</taxon>
        <taxon>Coleoptera</taxon>
        <taxon>Polyphaga</taxon>
        <taxon>Cucujiformia</taxon>
        <taxon>Curculionidae</taxon>
        <taxon>Dryophthorinae</taxon>
        <taxon>Sitophilus</taxon>
    </lineage>
</organism>
<evidence type="ECO:0000256" key="1">
    <source>
        <dbReference type="ARBA" id="ARBA00004613"/>
    </source>
</evidence>
<keyword evidence="2" id="KW-0964">Secreted</keyword>
<sequence length="85" mass="9493">MQFGQFISHDFTQSMDMSYANGSAISCCDLEGTSILPPESTHYACMPIPLPHEDQFYGTFKQKCMNFVRSALAPSHDCTLGYSEQ</sequence>
<keyword evidence="3" id="KW-0560">Oxidoreductase</keyword>
<evidence type="ECO:0000313" key="6">
    <source>
        <dbReference type="RefSeq" id="XP_030757452.1"/>
    </source>
</evidence>
<protein>
    <submittedName>
        <fullName evidence="6">Chorion peroxidase-like</fullName>
    </submittedName>
</protein>
<keyword evidence="4" id="KW-0325">Glycoprotein</keyword>
<dbReference type="GeneID" id="115883256"/>
<name>A0A6J2Y172_SITOR</name>
<comment type="subcellular location">
    <subcellularLocation>
        <location evidence="1">Secreted</location>
    </subcellularLocation>
</comment>